<keyword evidence="3" id="KW-1185">Reference proteome</keyword>
<comment type="caution">
    <text evidence="1">The sequence shown here is derived from an EMBL/GenBank/DDBJ whole genome shotgun (WGS) entry which is preliminary data.</text>
</comment>
<dbReference type="EMBL" id="RJTJ01000023">
    <property type="protein sequence ID" value="RUM01206.1"/>
    <property type="molecule type" value="Genomic_DNA"/>
</dbReference>
<gene>
    <name evidence="1" type="ORF">CO666_24215</name>
    <name evidence="2" type="ORF">EFR84_23455</name>
</gene>
<protein>
    <submittedName>
        <fullName evidence="1">Uncharacterized protein</fullName>
    </submittedName>
</protein>
<evidence type="ECO:0000313" key="3">
    <source>
        <dbReference type="Proteomes" id="UP000220768"/>
    </source>
</evidence>
<evidence type="ECO:0000313" key="2">
    <source>
        <dbReference type="EMBL" id="RUM01206.1"/>
    </source>
</evidence>
<organism evidence="1 3">
    <name type="scientific">Rhizobium chutanense</name>
    <dbReference type="NCBI Taxonomy" id="2035448"/>
    <lineage>
        <taxon>Bacteria</taxon>
        <taxon>Pseudomonadati</taxon>
        <taxon>Pseudomonadota</taxon>
        <taxon>Alphaproteobacteria</taxon>
        <taxon>Hyphomicrobiales</taxon>
        <taxon>Rhizobiaceae</taxon>
        <taxon>Rhizobium/Agrobacterium group</taxon>
        <taxon>Rhizobium</taxon>
    </lineage>
</organism>
<dbReference type="Proteomes" id="UP000220768">
    <property type="component" value="Unassembled WGS sequence"/>
</dbReference>
<reference evidence="2 4" key="2">
    <citation type="submission" date="2018-11" db="EMBL/GenBank/DDBJ databases">
        <title>Rhizobium chutanense sp. nov., isolated from root nodules of Phaseolus vulgaris in China.</title>
        <authorList>
            <person name="Huo Y."/>
        </authorList>
    </citation>
    <scope>NUCLEOTIDE SEQUENCE [LARGE SCALE GENOMIC DNA]</scope>
    <source>
        <strain evidence="2 4">C16</strain>
    </source>
</reference>
<accession>A0A3S0SVY9</accession>
<dbReference type="AlphaFoldDB" id="A0A2A6J6X6"/>
<dbReference type="RefSeq" id="WP_097614698.1">
    <property type="nucleotide sequence ID" value="NZ_ML133770.1"/>
</dbReference>
<reference evidence="1 3" key="1">
    <citation type="submission" date="2017-09" db="EMBL/GenBank/DDBJ databases">
        <title>Comparative genomics of rhizobia isolated from Phaseolus vulgaris in China.</title>
        <authorList>
            <person name="Tong W."/>
        </authorList>
    </citation>
    <scope>NUCLEOTIDE SEQUENCE [LARGE SCALE GENOMIC DNA]</scope>
    <source>
        <strain evidence="1 3">C5</strain>
    </source>
</reference>
<sequence>MQVDDVFELVENERRLNALKLKEAKRRERWPKSAAGVETTEEIEKFGDVLSSLSKELLSWGVGNGLHDSLTETSKSMLGQISSKIWRRHFSEALKLAQDIPRRWQVRENEFEHMVQSIEQSRFRSQRALFSFRPSAAITSTIGRWFEIEPHGATPADLMRQCLDKARKLPSWTPHAAAILYWLGHKAEHDVINQLPAAPDEPIFNADVVASLKSTAQREGRGLARALGYDSEYPIEIGVLETEKVVVEPNTGADFIIVAYLGLEDGDSIVSAAVVQGKMELEDTPFVTNIHRHAKGFGRNHQIRALTAENRDGYYLIYPRDVHSRPMAVVPGHTLLREVRRLNRGRSIEALTESKCNVRYDDSSVDLATFLGKVLIQPRNRHSSIGAALCAIGAPTAERGSAWVDVQDLLATRLVLIEIGGRVPQRGLDYLEALGFRRAPEQKASYEDIWNGLGD</sequence>
<accession>A0A2A6J6X6</accession>
<dbReference type="Proteomes" id="UP000278081">
    <property type="component" value="Unassembled WGS sequence"/>
</dbReference>
<evidence type="ECO:0000313" key="4">
    <source>
        <dbReference type="Proteomes" id="UP000278081"/>
    </source>
</evidence>
<evidence type="ECO:0000313" key="1">
    <source>
        <dbReference type="EMBL" id="PDT01604.1"/>
    </source>
</evidence>
<name>A0A2A6J6X6_9HYPH</name>
<proteinExistence type="predicted"/>
<dbReference type="EMBL" id="NWSV01000021">
    <property type="protein sequence ID" value="PDT01604.1"/>
    <property type="molecule type" value="Genomic_DNA"/>
</dbReference>
<dbReference type="OrthoDB" id="9761577at2"/>